<keyword evidence="8" id="KW-0862">Zinc</keyword>
<organism evidence="11 12">
    <name type="scientific">Rozella allomycis (strain CSF55)</name>
    <dbReference type="NCBI Taxonomy" id="988480"/>
    <lineage>
        <taxon>Eukaryota</taxon>
        <taxon>Fungi</taxon>
        <taxon>Fungi incertae sedis</taxon>
        <taxon>Cryptomycota</taxon>
        <taxon>Cryptomycota incertae sedis</taxon>
        <taxon>Rozella</taxon>
    </lineage>
</organism>
<dbReference type="EMBL" id="KE561401">
    <property type="protein sequence ID" value="EPZ30752.1"/>
    <property type="molecule type" value="Genomic_DNA"/>
</dbReference>
<evidence type="ECO:0000259" key="10">
    <source>
        <dbReference type="SMART" id="SM00849"/>
    </source>
</evidence>
<name>A0A075AQ72_ROZAC</name>
<feature type="domain" description="Metallo-beta-lactamase" evidence="10">
    <location>
        <begin position="20"/>
        <end position="186"/>
    </location>
</feature>
<gene>
    <name evidence="11" type="ORF">O9G_005766</name>
</gene>
<dbReference type="SMART" id="SM00849">
    <property type="entry name" value="Lactamase_B"/>
    <property type="match status" value="1"/>
</dbReference>
<protein>
    <recommendedName>
        <fullName evidence="5">hydroxyacylglutathione hydrolase</fullName>
        <ecNumber evidence="5">3.1.2.6</ecNumber>
    </recommendedName>
    <alternativeName>
        <fullName evidence="9">Glyoxalase II</fullName>
    </alternativeName>
</protein>
<evidence type="ECO:0000256" key="7">
    <source>
        <dbReference type="ARBA" id="ARBA00022801"/>
    </source>
</evidence>
<dbReference type="PANTHER" id="PTHR11935">
    <property type="entry name" value="BETA LACTAMASE DOMAIN"/>
    <property type="match status" value="1"/>
</dbReference>
<dbReference type="Proteomes" id="UP000030755">
    <property type="component" value="Unassembled WGS sequence"/>
</dbReference>
<evidence type="ECO:0000256" key="6">
    <source>
        <dbReference type="ARBA" id="ARBA00022723"/>
    </source>
</evidence>
<keyword evidence="12" id="KW-1185">Reference proteome</keyword>
<dbReference type="PANTHER" id="PTHR11935:SF94">
    <property type="entry name" value="TENZING NORGAY, ISOFORM C"/>
    <property type="match status" value="1"/>
</dbReference>
<dbReference type="SUPFAM" id="SSF56281">
    <property type="entry name" value="Metallo-hydrolase/oxidoreductase"/>
    <property type="match status" value="1"/>
</dbReference>
<evidence type="ECO:0000256" key="3">
    <source>
        <dbReference type="ARBA" id="ARBA00004963"/>
    </source>
</evidence>
<dbReference type="InterPro" id="IPR035680">
    <property type="entry name" value="Clx_II_MBL"/>
</dbReference>
<keyword evidence="7 11" id="KW-0378">Hydrolase</keyword>
<dbReference type="OMA" id="NYIWLLQ"/>
<reference evidence="11 12" key="1">
    <citation type="journal article" date="2013" name="Curr. Biol.">
        <title>Shared signatures of parasitism and phylogenomics unite Cryptomycota and microsporidia.</title>
        <authorList>
            <person name="James T.Y."/>
            <person name="Pelin A."/>
            <person name="Bonen L."/>
            <person name="Ahrendt S."/>
            <person name="Sain D."/>
            <person name="Corradi N."/>
            <person name="Stajich J.E."/>
        </authorList>
    </citation>
    <scope>NUCLEOTIDE SEQUENCE [LARGE SCALE GENOMIC DNA]</scope>
    <source>
        <strain evidence="11 12">CSF55</strain>
    </source>
</reference>
<dbReference type="OrthoDB" id="515692at2759"/>
<evidence type="ECO:0000256" key="5">
    <source>
        <dbReference type="ARBA" id="ARBA00011917"/>
    </source>
</evidence>
<evidence type="ECO:0000256" key="2">
    <source>
        <dbReference type="ARBA" id="ARBA00001947"/>
    </source>
</evidence>
<dbReference type="UniPathway" id="UPA00619">
    <property type="reaction ID" value="UER00676"/>
</dbReference>
<dbReference type="GO" id="GO:0046872">
    <property type="term" value="F:metal ion binding"/>
    <property type="evidence" value="ECO:0007669"/>
    <property type="project" value="UniProtKB-KW"/>
</dbReference>
<accession>A0A075AQ72</accession>
<evidence type="ECO:0000313" key="11">
    <source>
        <dbReference type="EMBL" id="EPZ30752.1"/>
    </source>
</evidence>
<dbReference type="STRING" id="988480.A0A075AQ72"/>
<dbReference type="AlphaFoldDB" id="A0A075AQ72"/>
<evidence type="ECO:0000256" key="1">
    <source>
        <dbReference type="ARBA" id="ARBA00001623"/>
    </source>
</evidence>
<sequence length="199" mass="22417">MLSKFQKLSMKVQYIRMLEDNFAYVLYDEVTRKAAVVDPVEPEKVLEVIDKLNLDLNMILTTHHHWDHASGNNKILSLLKKSIPVYGGDENIQSLSKKLCHGDEIKLATMTIKALHTPCHTKGHICYFVEQKGNAPMCFTGDTLFIGKKFVAGCGRFFEGDASQMNNSLNVILKKLPMSTLIYPGHEYTLSNLKVSLLS</sequence>
<proteinExistence type="inferred from homology"/>
<dbReference type="Pfam" id="PF00753">
    <property type="entry name" value="Lactamase_B"/>
    <property type="match status" value="1"/>
</dbReference>
<dbReference type="GO" id="GO:0004416">
    <property type="term" value="F:hydroxyacylglutathione hydrolase activity"/>
    <property type="evidence" value="ECO:0007669"/>
    <property type="project" value="UniProtKB-EC"/>
</dbReference>
<dbReference type="HOGENOM" id="CLU_030571_4_0_1"/>
<comment type="cofactor">
    <cofactor evidence="2">
        <name>Zn(2+)</name>
        <dbReference type="ChEBI" id="CHEBI:29105"/>
    </cofactor>
</comment>
<comment type="similarity">
    <text evidence="4">Belongs to the metallo-beta-lactamase superfamily. Glyoxalase II family.</text>
</comment>
<comment type="catalytic activity">
    <reaction evidence="1">
        <text>an S-(2-hydroxyacyl)glutathione + H2O = a 2-hydroxy carboxylate + glutathione + H(+)</text>
        <dbReference type="Rhea" id="RHEA:21864"/>
        <dbReference type="ChEBI" id="CHEBI:15377"/>
        <dbReference type="ChEBI" id="CHEBI:15378"/>
        <dbReference type="ChEBI" id="CHEBI:57925"/>
        <dbReference type="ChEBI" id="CHEBI:58896"/>
        <dbReference type="ChEBI" id="CHEBI:71261"/>
        <dbReference type="EC" id="3.1.2.6"/>
    </reaction>
</comment>
<dbReference type="InterPro" id="IPR036866">
    <property type="entry name" value="RibonucZ/Hydroxyglut_hydro"/>
</dbReference>
<evidence type="ECO:0000256" key="9">
    <source>
        <dbReference type="ARBA" id="ARBA00031044"/>
    </source>
</evidence>
<dbReference type="InterPro" id="IPR001279">
    <property type="entry name" value="Metallo-B-lactamas"/>
</dbReference>
<keyword evidence="6" id="KW-0479">Metal-binding</keyword>
<dbReference type="EC" id="3.1.2.6" evidence="5"/>
<evidence type="ECO:0000256" key="4">
    <source>
        <dbReference type="ARBA" id="ARBA00006759"/>
    </source>
</evidence>
<evidence type="ECO:0000256" key="8">
    <source>
        <dbReference type="ARBA" id="ARBA00022833"/>
    </source>
</evidence>
<comment type="pathway">
    <text evidence="3">Secondary metabolite metabolism; methylglyoxal degradation; (R)-lactate from methylglyoxal: step 2/2.</text>
</comment>
<dbReference type="CDD" id="cd07723">
    <property type="entry name" value="hydroxyacylglutathione_hydrolase_MBL-fold"/>
    <property type="match status" value="1"/>
</dbReference>
<evidence type="ECO:0000313" key="12">
    <source>
        <dbReference type="Proteomes" id="UP000030755"/>
    </source>
</evidence>
<dbReference type="Gene3D" id="3.60.15.10">
    <property type="entry name" value="Ribonuclease Z/Hydroxyacylglutathione hydrolase-like"/>
    <property type="match status" value="1"/>
</dbReference>